<keyword evidence="3" id="KW-1185">Reference proteome</keyword>
<feature type="region of interest" description="Disordered" evidence="1">
    <location>
        <begin position="45"/>
        <end position="74"/>
    </location>
</feature>
<feature type="region of interest" description="Disordered" evidence="1">
    <location>
        <begin position="443"/>
        <end position="484"/>
    </location>
</feature>
<protein>
    <submittedName>
        <fullName evidence="2">Uncharacterized protein</fullName>
    </submittedName>
</protein>
<evidence type="ECO:0000313" key="3">
    <source>
        <dbReference type="Proteomes" id="UP000786811"/>
    </source>
</evidence>
<feature type="compositionally biased region" description="Basic and acidic residues" evidence="1">
    <location>
        <begin position="57"/>
        <end position="69"/>
    </location>
</feature>
<name>A0A8J2HHG3_COTCN</name>
<comment type="caution">
    <text evidence="2">The sequence shown here is derived from an EMBL/GenBank/DDBJ whole genome shotgun (WGS) entry which is preliminary data.</text>
</comment>
<dbReference type="Proteomes" id="UP000786811">
    <property type="component" value="Unassembled WGS sequence"/>
</dbReference>
<organism evidence="2 3">
    <name type="scientific">Cotesia congregata</name>
    <name type="common">Parasitoid wasp</name>
    <name type="synonym">Apanteles congregatus</name>
    <dbReference type="NCBI Taxonomy" id="51543"/>
    <lineage>
        <taxon>Eukaryota</taxon>
        <taxon>Metazoa</taxon>
        <taxon>Ecdysozoa</taxon>
        <taxon>Arthropoda</taxon>
        <taxon>Hexapoda</taxon>
        <taxon>Insecta</taxon>
        <taxon>Pterygota</taxon>
        <taxon>Neoptera</taxon>
        <taxon>Endopterygota</taxon>
        <taxon>Hymenoptera</taxon>
        <taxon>Apocrita</taxon>
        <taxon>Ichneumonoidea</taxon>
        <taxon>Braconidae</taxon>
        <taxon>Microgastrinae</taxon>
        <taxon>Cotesia</taxon>
    </lineage>
</organism>
<evidence type="ECO:0000256" key="1">
    <source>
        <dbReference type="SAM" id="MobiDB-lite"/>
    </source>
</evidence>
<dbReference type="AlphaFoldDB" id="A0A8J2HHG3"/>
<gene>
    <name evidence="2" type="ORF">HICCMSTLAB_LOCUS7736</name>
</gene>
<feature type="compositionally biased region" description="Polar residues" evidence="1">
    <location>
        <begin position="449"/>
        <end position="461"/>
    </location>
</feature>
<proteinExistence type="predicted"/>
<dbReference type="EMBL" id="CAJNRD030001121">
    <property type="protein sequence ID" value="CAG5095493.1"/>
    <property type="molecule type" value="Genomic_DNA"/>
</dbReference>
<reference evidence="2" key="1">
    <citation type="submission" date="2021-04" db="EMBL/GenBank/DDBJ databases">
        <authorList>
            <person name="Chebbi M.A.C M."/>
        </authorList>
    </citation>
    <scope>NUCLEOTIDE SEQUENCE</scope>
</reference>
<dbReference type="OrthoDB" id="10603183at2759"/>
<feature type="compositionally biased region" description="Acidic residues" evidence="1">
    <location>
        <begin position="570"/>
        <end position="590"/>
    </location>
</feature>
<feature type="region of interest" description="Disordered" evidence="1">
    <location>
        <begin position="566"/>
        <end position="591"/>
    </location>
</feature>
<sequence>MPPMTLKGKFRVHPRKEMGPSYPFRASNSWVRHFQRTHKVKVTFQGIKNEEEEEDKVDNQSENKDEKSTVLDQEAIMNEKNEELGKEKENFFLKLFLSPKNRAVDREEKDQQEIQKDVEKKNSKEINVKIIEFLNQPIFKKNVEHFVNEDDIETRSLITGDKVSPFGIIEDKKQEKKLSAHESNKSLIKFLRNQCDFSTISDNSTKNVNDEKQVSLDVGLQTSNVLTQTKKMNKGKKINETQVEIKKVMTEENKEVNEKKTDALSHQEIGTKDCEQDKIKNRDKEDKKILKLPCQKQGRGESISSEEKVSRKVEDDWIEEVVETAKEDGVYWDWKLDVHNQIMQILDDLEDGKLEEEIGEKELENEQTENIKMEDLEEEGTKVSECEIREVNARDEEENLKEEINGKKKCEEEKEKDEVDENNDSISYNLLCDETMQDSDYMTEENFSKEQVQVNEENLATNGEEKEKNEEEVEAEEDEDEDLSSCGLIIDLDVSENSIVNETDEEKEAEEEKEVQGKNVNLAAVEVFADEIEEIEEKIMMIQCEEEKEHVSKEQEVELGEKDLMINAEENQENTGEEEEDDGKEEEDEENIRNEVENLDAMENEENEMVIEEDEVDNLETEKNEEEIEEQHLKGKKKTSKLVTFVTDIEIINAQHSPTYCPSLELSTFKPVNKHINMKEYVKILEYKLVFSKCKQFIKDQNIRQYFKKQQIKEFNRAIDILIEKATSEDDLLDNLLMNKNWAPFGRMFCSEDIAWVCKGKIICTFCYKNDKDEYKNYSKSFINHKLTSNKKLRGRICDKCKESTVDFRPAAKCIECIIPFWRGKSFYKLHFCNEIGNLEMSSEQLLLINSILTNMHDFEY</sequence>
<feature type="compositionally biased region" description="Acidic residues" evidence="1">
    <location>
        <begin position="470"/>
        <end position="483"/>
    </location>
</feature>
<feature type="region of interest" description="Disordered" evidence="1">
    <location>
        <begin position="394"/>
        <end position="428"/>
    </location>
</feature>
<feature type="compositionally biased region" description="Basic and acidic residues" evidence="1">
    <location>
        <begin position="401"/>
        <end position="417"/>
    </location>
</feature>
<evidence type="ECO:0000313" key="2">
    <source>
        <dbReference type="EMBL" id="CAG5095493.1"/>
    </source>
</evidence>
<accession>A0A8J2HHG3</accession>